<dbReference type="Proteomes" id="UP000460718">
    <property type="component" value="Unassembled WGS sequence"/>
</dbReference>
<dbReference type="GO" id="GO:0005634">
    <property type="term" value="C:nucleus"/>
    <property type="evidence" value="ECO:0007669"/>
    <property type="project" value="TreeGrafter"/>
</dbReference>
<dbReference type="Pfam" id="PF03221">
    <property type="entry name" value="HTH_Tnp_Tc5"/>
    <property type="match status" value="1"/>
</dbReference>
<comment type="caution">
    <text evidence="3">The sequence shown here is derived from an EMBL/GenBank/DDBJ whole genome shotgun (WGS) entry which is preliminary data.</text>
</comment>
<accession>A0A6A3HFT8</accession>
<dbReference type="PANTHER" id="PTHR19303:SF57">
    <property type="entry name" value="HTH CENPB-TYPE DOMAIN-CONTAINING PROTEIN"/>
    <property type="match status" value="1"/>
</dbReference>
<feature type="domain" description="HTH CENPB-type" evidence="2">
    <location>
        <begin position="1"/>
        <end position="63"/>
    </location>
</feature>
<proteinExistence type="predicted"/>
<organism evidence="3 5">
    <name type="scientific">Phytophthora fragariae</name>
    <dbReference type="NCBI Taxonomy" id="53985"/>
    <lineage>
        <taxon>Eukaryota</taxon>
        <taxon>Sar</taxon>
        <taxon>Stramenopiles</taxon>
        <taxon>Oomycota</taxon>
        <taxon>Peronosporomycetes</taxon>
        <taxon>Peronosporales</taxon>
        <taxon>Peronosporaceae</taxon>
        <taxon>Phytophthora</taxon>
    </lineage>
</organism>
<dbReference type="EMBL" id="QXFW01004038">
    <property type="protein sequence ID" value="KAE8967513.1"/>
    <property type="molecule type" value="Genomic_DNA"/>
</dbReference>
<dbReference type="PANTHER" id="PTHR19303">
    <property type="entry name" value="TRANSPOSON"/>
    <property type="match status" value="1"/>
</dbReference>
<dbReference type="InterPro" id="IPR006600">
    <property type="entry name" value="HTH_CenpB_DNA-bd_dom"/>
</dbReference>
<gene>
    <name evidence="4" type="ORF">PF004_g28025</name>
    <name evidence="3" type="ORF">PF011_g27530</name>
</gene>
<dbReference type="AlphaFoldDB" id="A0A6A3HFT8"/>
<dbReference type="GO" id="GO:0003677">
    <property type="term" value="F:DNA binding"/>
    <property type="evidence" value="ECO:0007669"/>
    <property type="project" value="UniProtKB-KW"/>
</dbReference>
<evidence type="ECO:0000256" key="1">
    <source>
        <dbReference type="ARBA" id="ARBA00023125"/>
    </source>
</evidence>
<dbReference type="Gene3D" id="1.10.10.60">
    <property type="entry name" value="Homeodomain-like"/>
    <property type="match status" value="1"/>
</dbReference>
<evidence type="ECO:0000313" key="6">
    <source>
        <dbReference type="Proteomes" id="UP000476176"/>
    </source>
</evidence>
<evidence type="ECO:0000259" key="2">
    <source>
        <dbReference type="PROSITE" id="PS51253"/>
    </source>
</evidence>
<name>A0A6A3HFT8_9STRA</name>
<sequence length="199" mass="22843">MSKLEEEQLVRWVNELRADGVPVTSLMLKLQEIYQARPRPRVFRASWSWRKLFLRRHRLSIRRKTREGQTTPEDALLKAAEFSEKVRNKMKELGIAVVYNADQTGVNYEYVPTATVNRRGEKTVWVKCAGKTKERVTAMLLAASDGTKCDPFLVIKTRPSTKPEIDYQNKVVRHGFGRKLWSEIAPLQEGTHIYGNGAG</sequence>
<dbReference type="Proteomes" id="UP000476176">
    <property type="component" value="Unassembled WGS sequence"/>
</dbReference>
<reference evidence="5 6" key="1">
    <citation type="submission" date="2018-09" db="EMBL/GenBank/DDBJ databases">
        <title>Genomic investigation of the strawberry pathogen Phytophthora fragariae indicates pathogenicity is determined by transcriptional variation in three key races.</title>
        <authorList>
            <person name="Adams T.M."/>
            <person name="Armitage A.D."/>
            <person name="Sobczyk M.K."/>
            <person name="Bates H.J."/>
            <person name="Dunwell J.M."/>
            <person name="Nellist C.F."/>
            <person name="Harrison R.J."/>
        </authorList>
    </citation>
    <scope>NUCLEOTIDE SEQUENCE [LARGE SCALE GENOMIC DNA]</scope>
    <source>
        <strain evidence="4 6">BC-23</strain>
        <strain evidence="3 5">SCRP245</strain>
    </source>
</reference>
<protein>
    <recommendedName>
        <fullName evidence="2">HTH CENPB-type domain-containing protein</fullName>
    </recommendedName>
</protein>
<keyword evidence="1" id="KW-0238">DNA-binding</keyword>
<evidence type="ECO:0000313" key="4">
    <source>
        <dbReference type="EMBL" id="KAE9169963.1"/>
    </source>
</evidence>
<dbReference type="InterPro" id="IPR050863">
    <property type="entry name" value="CenT-Element_Derived"/>
</dbReference>
<dbReference type="EMBL" id="QXGC01004331">
    <property type="protein sequence ID" value="KAE9169963.1"/>
    <property type="molecule type" value="Genomic_DNA"/>
</dbReference>
<evidence type="ECO:0000313" key="5">
    <source>
        <dbReference type="Proteomes" id="UP000460718"/>
    </source>
</evidence>
<evidence type="ECO:0000313" key="3">
    <source>
        <dbReference type="EMBL" id="KAE8967513.1"/>
    </source>
</evidence>
<dbReference type="PROSITE" id="PS51253">
    <property type="entry name" value="HTH_CENPB"/>
    <property type="match status" value="1"/>
</dbReference>